<evidence type="ECO:0000259" key="4">
    <source>
        <dbReference type="PROSITE" id="PS50158"/>
    </source>
</evidence>
<reference evidence="6" key="1">
    <citation type="submission" date="2024-07" db="EMBL/GenBank/DDBJ databases">
        <title>Two chromosome-level genome assemblies of Korean endemic species Abeliophyllum distichum and Forsythia ovata (Oleaceae).</title>
        <authorList>
            <person name="Jang H."/>
        </authorList>
    </citation>
    <scope>NUCLEOTIDE SEQUENCE [LARGE SCALE GENOMIC DNA]</scope>
</reference>
<dbReference type="InterPro" id="IPR036875">
    <property type="entry name" value="Znf_CCHC_sf"/>
</dbReference>
<evidence type="ECO:0000256" key="2">
    <source>
        <dbReference type="PROSITE-ProRule" id="PRU00047"/>
    </source>
</evidence>
<evidence type="ECO:0000256" key="3">
    <source>
        <dbReference type="SAM" id="MobiDB-lite"/>
    </source>
</evidence>
<feature type="compositionally biased region" description="Basic and acidic residues" evidence="3">
    <location>
        <begin position="122"/>
        <end position="132"/>
    </location>
</feature>
<gene>
    <name evidence="5" type="ORF">Adt_49395</name>
</gene>
<dbReference type="InterPro" id="IPR001988">
    <property type="entry name" value="Caulimo_coat"/>
</dbReference>
<keyword evidence="2" id="KW-0863">Zinc-finger</keyword>
<dbReference type="PROSITE" id="PS50158">
    <property type="entry name" value="ZF_CCHC"/>
    <property type="match status" value="1"/>
</dbReference>
<evidence type="ECO:0000313" key="6">
    <source>
        <dbReference type="Proteomes" id="UP001604336"/>
    </source>
</evidence>
<dbReference type="Pfam" id="PF22909">
    <property type="entry name" value="Caulimovir_coat_dom"/>
    <property type="match status" value="1"/>
</dbReference>
<dbReference type="SMART" id="SM00343">
    <property type="entry name" value="ZnF_C2HC"/>
    <property type="match status" value="1"/>
</dbReference>
<dbReference type="AlphaFoldDB" id="A0ABD1NND5"/>
<keyword evidence="2" id="KW-0862">Zinc</keyword>
<dbReference type="PRINTS" id="PR00221">
    <property type="entry name" value="CAULIMOCOAT"/>
</dbReference>
<dbReference type="GO" id="GO:0043657">
    <property type="term" value="C:host cell"/>
    <property type="evidence" value="ECO:0007669"/>
    <property type="project" value="UniProtKB-SubCell"/>
</dbReference>
<evidence type="ECO:0000256" key="1">
    <source>
        <dbReference type="ARBA" id="ARBA00004340"/>
    </source>
</evidence>
<dbReference type="Proteomes" id="UP001604336">
    <property type="component" value="Unassembled WGS sequence"/>
</dbReference>
<accession>A0ABD1NND5</accession>
<comment type="caution">
    <text evidence="5">The sequence shown here is derived from an EMBL/GenBank/DDBJ whole genome shotgun (WGS) entry which is preliminary data.</text>
</comment>
<proteinExistence type="predicted"/>
<feature type="domain" description="CCHC-type" evidence="4">
    <location>
        <begin position="460"/>
        <end position="475"/>
    </location>
</feature>
<sequence>MNFRQGLEKHYETSKDLGLLNVLLAFEDSELDKIVSLVKGINLETGETILVAKSEGHTPDSFEPITHDTNSDTSEDDVIIHERFFTGIEPMEGVEPTGVIIPKPEFQVYPEIPTSSRNPVGDGKRPIGDHNPRPLPNEENDSGSYFTPKRTTTNTVILDLDCVLDPEKIIEDWYSNILMAMIVNKEIIRSEAHSWSYVLATTRGNVRAYLEGITDQVKNEIWNDCHPNISNFVKRIVDQVYKQFTGQTYESFKSERTLIHVADALNHLEKISICDMCYFENYCCEFSKYFYICPRDDWKNLVEKFIRKLPAPFNHDVLNIFYEAIKRQIQTNDPKICASPETSLGLAISLTRDLLADKCKESIMVRDSTRAVGKNPKLCCDKFKDQIPSQYGCFPKQTKRQPRKFQRKSYRFRKYKKPYKKKFFRKKKFFKRKPEDYKSKTNKSNKDKKKFCPKNKKNCRCWLCNETGHYANECPARIQNEDRVKLLQTFDRYGFYPVEDPSDTESLYYLETNSDSGISSESSSENEW</sequence>
<comment type="subcellular location">
    <subcellularLocation>
        <location evidence="1">Host cell</location>
    </subcellularLocation>
</comment>
<feature type="region of interest" description="Disordered" evidence="3">
    <location>
        <begin position="111"/>
        <end position="148"/>
    </location>
</feature>
<dbReference type="EMBL" id="JBFOLK010000861">
    <property type="protein sequence ID" value="KAL2453105.1"/>
    <property type="molecule type" value="Genomic_DNA"/>
</dbReference>
<keyword evidence="2" id="KW-0479">Metal-binding</keyword>
<dbReference type="InterPro" id="IPR001878">
    <property type="entry name" value="Znf_CCHC"/>
</dbReference>
<dbReference type="GO" id="GO:0008270">
    <property type="term" value="F:zinc ion binding"/>
    <property type="evidence" value="ECO:0007669"/>
    <property type="project" value="UniProtKB-KW"/>
</dbReference>
<organism evidence="5 6">
    <name type="scientific">Abeliophyllum distichum</name>
    <dbReference type="NCBI Taxonomy" id="126358"/>
    <lineage>
        <taxon>Eukaryota</taxon>
        <taxon>Viridiplantae</taxon>
        <taxon>Streptophyta</taxon>
        <taxon>Embryophyta</taxon>
        <taxon>Tracheophyta</taxon>
        <taxon>Spermatophyta</taxon>
        <taxon>Magnoliopsida</taxon>
        <taxon>eudicotyledons</taxon>
        <taxon>Gunneridae</taxon>
        <taxon>Pentapetalae</taxon>
        <taxon>asterids</taxon>
        <taxon>lamiids</taxon>
        <taxon>Lamiales</taxon>
        <taxon>Oleaceae</taxon>
        <taxon>Forsythieae</taxon>
        <taxon>Abeliophyllum</taxon>
    </lineage>
</organism>
<evidence type="ECO:0000313" key="5">
    <source>
        <dbReference type="EMBL" id="KAL2453105.1"/>
    </source>
</evidence>
<dbReference type="SUPFAM" id="SSF57756">
    <property type="entry name" value="Retrovirus zinc finger-like domains"/>
    <property type="match status" value="1"/>
</dbReference>
<keyword evidence="6" id="KW-1185">Reference proteome</keyword>
<protein>
    <submittedName>
        <fullName evidence="5">CCHC-type domain-containing protein</fullName>
    </submittedName>
</protein>
<name>A0ABD1NND5_9LAMI</name>